<keyword evidence="1" id="KW-0175">Coiled coil</keyword>
<organism evidence="2 3">
    <name type="scientific">Fusarium poae</name>
    <dbReference type="NCBI Taxonomy" id="36050"/>
    <lineage>
        <taxon>Eukaryota</taxon>
        <taxon>Fungi</taxon>
        <taxon>Dikarya</taxon>
        <taxon>Ascomycota</taxon>
        <taxon>Pezizomycotina</taxon>
        <taxon>Sordariomycetes</taxon>
        <taxon>Hypocreomycetidae</taxon>
        <taxon>Hypocreales</taxon>
        <taxon>Nectriaceae</taxon>
        <taxon>Fusarium</taxon>
    </lineage>
</organism>
<comment type="caution">
    <text evidence="2">The sequence shown here is derived from an EMBL/GenBank/DDBJ whole genome shotgun (WGS) entry which is preliminary data.</text>
</comment>
<reference evidence="2 3" key="1">
    <citation type="submission" date="2016-06" db="EMBL/GenBank/DDBJ databases">
        <title>Living apart together: crosstalk between the core and supernumerary genomes in a fungal plant pathogen.</title>
        <authorList>
            <person name="Vanheule A."/>
            <person name="Audenaert K."/>
            <person name="Warris S."/>
            <person name="Van De Geest H."/>
            <person name="Schijlen E."/>
            <person name="Hofte M."/>
            <person name="De Saeger S."/>
            <person name="Haesaert G."/>
            <person name="Waalwijk C."/>
            <person name="Van Der Lee T."/>
        </authorList>
    </citation>
    <scope>NUCLEOTIDE SEQUENCE [LARGE SCALE GENOMIC DNA]</scope>
    <source>
        <strain evidence="2 3">2516</strain>
    </source>
</reference>
<dbReference type="OMA" id="GGIRNDW"/>
<proteinExistence type="predicted"/>
<dbReference type="EMBL" id="LYXU01000002">
    <property type="protein sequence ID" value="OBS24700.1"/>
    <property type="molecule type" value="Genomic_DNA"/>
</dbReference>
<dbReference type="Proteomes" id="UP000091967">
    <property type="component" value="Unassembled WGS sequence"/>
</dbReference>
<evidence type="ECO:0000256" key="1">
    <source>
        <dbReference type="SAM" id="Coils"/>
    </source>
</evidence>
<accession>A0A1B8AW14</accession>
<name>A0A1B8AW14_FUSPO</name>
<feature type="coiled-coil region" evidence="1">
    <location>
        <begin position="59"/>
        <end position="87"/>
    </location>
</feature>
<gene>
    <name evidence="2" type="ORF">FPOA_05239</name>
</gene>
<dbReference type="OrthoDB" id="5362512at2759"/>
<dbReference type="AlphaFoldDB" id="A0A1B8AW14"/>
<evidence type="ECO:0000313" key="2">
    <source>
        <dbReference type="EMBL" id="OBS24700.1"/>
    </source>
</evidence>
<sequence>MPTSDENLPAWYYRLAPQLKSGGVVLPWTFDQDISDLDESGRDETREYHGPDAASFYQLKEMRQQRKQELQKRKDFVQKQKDRIRQDEIEKVREVQMAYETLESSMSSGNNVSVLGSLDTTFELYSIDYFNHLYDPTPSGSRKKYLRFQYAEGQPQGSGNNLLLEGILWLNPDVETRLAPFYPPSQPSLQHYRLDSADGKFTLILQFIDNNYLTLRANRNLVFMSKPEEATGPQTFVFGGIRNDWGKHLHAFAKMSAQGREGDFFSNLST</sequence>
<protein>
    <submittedName>
        <fullName evidence="2">Uncharacterized protein</fullName>
    </submittedName>
</protein>
<evidence type="ECO:0000313" key="3">
    <source>
        <dbReference type="Proteomes" id="UP000091967"/>
    </source>
</evidence>
<keyword evidence="3" id="KW-1185">Reference proteome</keyword>